<protein>
    <submittedName>
        <fullName evidence="1">Uncharacterized protein</fullName>
    </submittedName>
</protein>
<dbReference type="Proteomes" id="UP001346149">
    <property type="component" value="Unassembled WGS sequence"/>
</dbReference>
<dbReference type="AlphaFoldDB" id="A0AAN7KDC9"/>
<keyword evidence="2" id="KW-1185">Reference proteome</keyword>
<name>A0AAN7KDC9_TRANT</name>
<reference evidence="1 2" key="1">
    <citation type="journal article" date="2023" name="Hortic Res">
        <title>Pangenome of water caltrop reveals structural variations and asymmetric subgenome divergence after allopolyploidization.</title>
        <authorList>
            <person name="Zhang X."/>
            <person name="Chen Y."/>
            <person name="Wang L."/>
            <person name="Yuan Y."/>
            <person name="Fang M."/>
            <person name="Shi L."/>
            <person name="Lu R."/>
            <person name="Comes H.P."/>
            <person name="Ma Y."/>
            <person name="Chen Y."/>
            <person name="Huang G."/>
            <person name="Zhou Y."/>
            <person name="Zheng Z."/>
            <person name="Qiu Y."/>
        </authorList>
    </citation>
    <scope>NUCLEOTIDE SEQUENCE [LARGE SCALE GENOMIC DNA]</scope>
    <source>
        <strain evidence="1">F231</strain>
    </source>
</reference>
<evidence type="ECO:0000313" key="1">
    <source>
        <dbReference type="EMBL" id="KAK4762944.1"/>
    </source>
</evidence>
<evidence type="ECO:0000313" key="2">
    <source>
        <dbReference type="Proteomes" id="UP001346149"/>
    </source>
</evidence>
<proteinExistence type="predicted"/>
<comment type="caution">
    <text evidence="1">The sequence shown here is derived from an EMBL/GenBank/DDBJ whole genome shotgun (WGS) entry which is preliminary data.</text>
</comment>
<dbReference type="EMBL" id="JAXQNO010000024">
    <property type="protein sequence ID" value="KAK4762944.1"/>
    <property type="molecule type" value="Genomic_DNA"/>
</dbReference>
<accession>A0AAN7KDC9</accession>
<gene>
    <name evidence="1" type="ORF">SAY86_008712</name>
</gene>
<organism evidence="1 2">
    <name type="scientific">Trapa natans</name>
    <name type="common">Water chestnut</name>
    <dbReference type="NCBI Taxonomy" id="22666"/>
    <lineage>
        <taxon>Eukaryota</taxon>
        <taxon>Viridiplantae</taxon>
        <taxon>Streptophyta</taxon>
        <taxon>Embryophyta</taxon>
        <taxon>Tracheophyta</taxon>
        <taxon>Spermatophyta</taxon>
        <taxon>Magnoliopsida</taxon>
        <taxon>eudicotyledons</taxon>
        <taxon>Gunneridae</taxon>
        <taxon>Pentapetalae</taxon>
        <taxon>rosids</taxon>
        <taxon>malvids</taxon>
        <taxon>Myrtales</taxon>
        <taxon>Lythraceae</taxon>
        <taxon>Trapa</taxon>
    </lineage>
</organism>
<sequence length="86" mass="9857">MSGAGRISNLLESPREFRRYAKRVAGVRWSHRTAIISFREPSRALHPPYNHPAGFLSCSSIISALDSLEQEFSGFSFYRFFDLRGF</sequence>